<dbReference type="GO" id="GO:0043565">
    <property type="term" value="F:sequence-specific DNA binding"/>
    <property type="evidence" value="ECO:0007669"/>
    <property type="project" value="InterPro"/>
</dbReference>
<accession>A0A7Z2ZNN7</accession>
<name>A0A7Z2ZNN7_9BACL</name>
<dbReference type="PANTHER" id="PTHR43280:SF28">
    <property type="entry name" value="HTH-TYPE TRANSCRIPTIONAL ACTIVATOR RHAS"/>
    <property type="match status" value="1"/>
</dbReference>
<keyword evidence="6" id="KW-1185">Reference proteome</keyword>
<evidence type="ECO:0000256" key="3">
    <source>
        <dbReference type="ARBA" id="ARBA00023163"/>
    </source>
</evidence>
<sequence>MDIQKLNRLLELCIQEITENLKIDVIVSLGPIENGYRSVHRSYQHACRIKDYRLLPSNTLLNFENLHENNAKYNPDFELDFGHLKSLIVSKDKDEAIRYIDHTFNRLETGEGVTPEYVQGLTMEILFHIFGTLHVPNHHLDVFRKHSDHALFDILRMHRIADMTVWLKSLITDYMDSLEHAYDNIHPLVKTVLQYIDKNYAQEMSLKTLSATFNINAAYLGQLFKKTTGEIFSNYLNNVRIQKSKELLAATQLKSNQIATAVGFVNVNYFSNVFKKLTGVYPIEYRKSIQA</sequence>
<dbReference type="EMBL" id="CP051680">
    <property type="protein sequence ID" value="QJD86269.1"/>
    <property type="molecule type" value="Genomic_DNA"/>
</dbReference>
<dbReference type="Gene3D" id="1.10.10.60">
    <property type="entry name" value="Homeodomain-like"/>
    <property type="match status" value="2"/>
</dbReference>
<evidence type="ECO:0000259" key="4">
    <source>
        <dbReference type="PROSITE" id="PS01124"/>
    </source>
</evidence>
<keyword evidence="2" id="KW-0238">DNA-binding</keyword>
<reference evidence="5 6" key="1">
    <citation type="submission" date="2020-04" db="EMBL/GenBank/DDBJ databases">
        <title>Genome sequencing of novel species.</title>
        <authorList>
            <person name="Heo J."/>
            <person name="Kim S.-J."/>
            <person name="Kim J.-S."/>
            <person name="Hong S.-B."/>
            <person name="Kwon S.-W."/>
        </authorList>
    </citation>
    <scope>NUCLEOTIDE SEQUENCE [LARGE SCALE GENOMIC DNA]</scope>
    <source>
        <strain evidence="5 6">MFER-1</strain>
    </source>
</reference>
<dbReference type="GO" id="GO:0003700">
    <property type="term" value="F:DNA-binding transcription factor activity"/>
    <property type="evidence" value="ECO:0007669"/>
    <property type="project" value="InterPro"/>
</dbReference>
<dbReference type="PANTHER" id="PTHR43280">
    <property type="entry name" value="ARAC-FAMILY TRANSCRIPTIONAL REGULATOR"/>
    <property type="match status" value="1"/>
</dbReference>
<dbReference type="SMART" id="SM00342">
    <property type="entry name" value="HTH_ARAC"/>
    <property type="match status" value="1"/>
</dbReference>
<dbReference type="KEGG" id="cheb:HH215_25945"/>
<feature type="domain" description="HTH araC/xylS-type" evidence="4">
    <location>
        <begin position="190"/>
        <end position="288"/>
    </location>
</feature>
<dbReference type="Proteomes" id="UP000502248">
    <property type="component" value="Chromosome"/>
</dbReference>
<dbReference type="InterPro" id="IPR018060">
    <property type="entry name" value="HTH_AraC"/>
</dbReference>
<evidence type="ECO:0000256" key="1">
    <source>
        <dbReference type="ARBA" id="ARBA00023015"/>
    </source>
</evidence>
<proteinExistence type="predicted"/>
<keyword evidence="3" id="KW-0804">Transcription</keyword>
<evidence type="ECO:0000256" key="2">
    <source>
        <dbReference type="ARBA" id="ARBA00023125"/>
    </source>
</evidence>
<dbReference type="SUPFAM" id="SSF46689">
    <property type="entry name" value="Homeodomain-like"/>
    <property type="match status" value="2"/>
</dbReference>
<keyword evidence="1" id="KW-0805">Transcription regulation</keyword>
<evidence type="ECO:0000313" key="6">
    <source>
        <dbReference type="Proteomes" id="UP000502248"/>
    </source>
</evidence>
<protein>
    <submittedName>
        <fullName evidence="5">Helix-turn-helix domain-containing protein</fullName>
    </submittedName>
</protein>
<evidence type="ECO:0000313" key="5">
    <source>
        <dbReference type="EMBL" id="QJD86269.1"/>
    </source>
</evidence>
<dbReference type="RefSeq" id="WP_169282518.1">
    <property type="nucleotide sequence ID" value="NZ_CP051680.1"/>
</dbReference>
<dbReference type="AlphaFoldDB" id="A0A7Z2ZNN7"/>
<gene>
    <name evidence="5" type="ORF">HH215_25945</name>
</gene>
<dbReference type="InterPro" id="IPR009057">
    <property type="entry name" value="Homeodomain-like_sf"/>
</dbReference>
<dbReference type="PROSITE" id="PS01124">
    <property type="entry name" value="HTH_ARAC_FAMILY_2"/>
    <property type="match status" value="1"/>
</dbReference>
<dbReference type="Pfam" id="PF12833">
    <property type="entry name" value="HTH_18"/>
    <property type="match status" value="1"/>
</dbReference>
<organism evidence="5 6">
    <name type="scientific">Cohnella herbarum</name>
    <dbReference type="NCBI Taxonomy" id="2728023"/>
    <lineage>
        <taxon>Bacteria</taxon>
        <taxon>Bacillati</taxon>
        <taxon>Bacillota</taxon>
        <taxon>Bacilli</taxon>
        <taxon>Bacillales</taxon>
        <taxon>Paenibacillaceae</taxon>
        <taxon>Cohnella</taxon>
    </lineage>
</organism>